<dbReference type="PROSITE" id="PS00136">
    <property type="entry name" value="SUBTILASE_ASP"/>
    <property type="match status" value="1"/>
</dbReference>
<dbReference type="PANTHER" id="PTHR43399:SF4">
    <property type="entry name" value="CELL WALL-ASSOCIATED PROTEASE"/>
    <property type="match status" value="1"/>
</dbReference>
<dbReference type="Gene3D" id="3.40.50.200">
    <property type="entry name" value="Peptidase S8/S53 domain"/>
    <property type="match status" value="1"/>
</dbReference>
<dbReference type="PANTHER" id="PTHR43399">
    <property type="entry name" value="SUBTILISIN-RELATED"/>
    <property type="match status" value="1"/>
</dbReference>
<dbReference type="GO" id="GO:0004252">
    <property type="term" value="F:serine-type endopeptidase activity"/>
    <property type="evidence" value="ECO:0007669"/>
    <property type="project" value="UniProtKB-UniRule"/>
</dbReference>
<proteinExistence type="inferred from homology"/>
<accession>A0A4U2XTC3</accession>
<feature type="active site" description="Charge relay system" evidence="5">
    <location>
        <position position="88"/>
    </location>
</feature>
<keyword evidence="9" id="KW-1185">Reference proteome</keyword>
<evidence type="ECO:0000256" key="2">
    <source>
        <dbReference type="ARBA" id="ARBA00022670"/>
    </source>
</evidence>
<gene>
    <name evidence="8" type="ORF">FC756_27355</name>
</gene>
<evidence type="ECO:0000256" key="4">
    <source>
        <dbReference type="ARBA" id="ARBA00022825"/>
    </source>
</evidence>
<dbReference type="RefSeq" id="WP_107896302.1">
    <property type="nucleotide sequence ID" value="NZ_PYWM01000019.1"/>
</dbReference>
<comment type="caution">
    <text evidence="8">The sequence shown here is derived from an EMBL/GenBank/DDBJ whole genome shotgun (WGS) entry which is preliminary data.</text>
</comment>
<keyword evidence="2 5" id="KW-0645">Protease</keyword>
<dbReference type="CDD" id="cd07477">
    <property type="entry name" value="Peptidases_S8_Subtilisin_subset"/>
    <property type="match status" value="1"/>
</dbReference>
<dbReference type="InterPro" id="IPR034202">
    <property type="entry name" value="Subtilisin_Carlsberg-like"/>
</dbReference>
<dbReference type="EMBL" id="SZPU01000187">
    <property type="protein sequence ID" value="TKI50764.1"/>
    <property type="molecule type" value="Genomic_DNA"/>
</dbReference>
<name>A0A4U2XTC3_9BACI</name>
<dbReference type="SUPFAM" id="SSF52743">
    <property type="entry name" value="Subtilisin-like"/>
    <property type="match status" value="1"/>
</dbReference>
<feature type="domain" description="Peptidase S8/S53" evidence="7">
    <location>
        <begin position="42"/>
        <end position="287"/>
    </location>
</feature>
<evidence type="ECO:0000259" key="7">
    <source>
        <dbReference type="Pfam" id="PF00082"/>
    </source>
</evidence>
<dbReference type="InterPro" id="IPR000209">
    <property type="entry name" value="Peptidase_S8/S53_dom"/>
</dbReference>
<evidence type="ECO:0000256" key="6">
    <source>
        <dbReference type="RuleBase" id="RU003355"/>
    </source>
</evidence>
<comment type="similarity">
    <text evidence="1 5 6">Belongs to the peptidase S8 family.</text>
</comment>
<evidence type="ECO:0000256" key="1">
    <source>
        <dbReference type="ARBA" id="ARBA00011073"/>
    </source>
</evidence>
<feature type="active site" description="Charge relay system" evidence="5">
    <location>
        <position position="252"/>
    </location>
</feature>
<dbReference type="InterPro" id="IPR023827">
    <property type="entry name" value="Peptidase_S8_Asp-AS"/>
</dbReference>
<evidence type="ECO:0000313" key="8">
    <source>
        <dbReference type="EMBL" id="TKI50764.1"/>
    </source>
</evidence>
<evidence type="ECO:0000256" key="5">
    <source>
        <dbReference type="PROSITE-ProRule" id="PRU01240"/>
    </source>
</evidence>
<dbReference type="PROSITE" id="PS00138">
    <property type="entry name" value="SUBTILASE_SER"/>
    <property type="match status" value="1"/>
</dbReference>
<dbReference type="InterPro" id="IPR036852">
    <property type="entry name" value="Peptidase_S8/S53_dom_sf"/>
</dbReference>
<sequence>MINNEIIVNPGKIVKLFKTLSTVPDNLDKIRAREIWDETDQGSGIIVAVLDSGIQTNHPSLKRNIIGGFNFTEDDEGKTEIYNDYIGHGTHVSGIIAALDNNKGVVGVAPKSNLLVLKVIDKHGKGSFRSLINAINYAMEWVGPYGEKVSVINMSLGATKSIEELRKVIKMAHSKGIVLIAAAGNEGDGDKETNEISYPGFYKEVIQVGSISEALTPSEFSNSNDNLDFVGPGENILSTHINNDFVELTGTSMAAPFVAGSAALILKLKNSNEPRLNPIYVYDYLLKHALPLKEFSINQVGNGFIQLK</sequence>
<dbReference type="InterPro" id="IPR022398">
    <property type="entry name" value="Peptidase_S8_His-AS"/>
</dbReference>
<dbReference type="InterPro" id="IPR015500">
    <property type="entry name" value="Peptidase_S8_subtilisin-rel"/>
</dbReference>
<dbReference type="Proteomes" id="UP000308744">
    <property type="component" value="Unassembled WGS sequence"/>
</dbReference>
<dbReference type="InterPro" id="IPR051048">
    <property type="entry name" value="Peptidase_S8/S53_subtilisin"/>
</dbReference>
<feature type="active site" description="Charge relay system" evidence="5">
    <location>
        <position position="51"/>
    </location>
</feature>
<evidence type="ECO:0000313" key="9">
    <source>
        <dbReference type="Proteomes" id="UP000308744"/>
    </source>
</evidence>
<dbReference type="InterPro" id="IPR023828">
    <property type="entry name" value="Peptidase_S8_Ser-AS"/>
</dbReference>
<reference evidence="8 9" key="1">
    <citation type="submission" date="2019-04" db="EMBL/GenBank/DDBJ databases">
        <title>Lysinibacillus genome sequencing.</title>
        <authorList>
            <person name="Dunlap C."/>
        </authorList>
    </citation>
    <scope>NUCLEOTIDE SEQUENCE [LARGE SCALE GENOMIC DNA]</scope>
    <source>
        <strain evidence="8 9">CCTCC AB 2010389</strain>
    </source>
</reference>
<dbReference type="PRINTS" id="PR00723">
    <property type="entry name" value="SUBTILISIN"/>
</dbReference>
<dbReference type="Pfam" id="PF00082">
    <property type="entry name" value="Peptidase_S8"/>
    <property type="match status" value="1"/>
</dbReference>
<organism evidence="8 9">
    <name type="scientific">Lysinibacillus mangiferihumi</name>
    <dbReference type="NCBI Taxonomy" id="1130819"/>
    <lineage>
        <taxon>Bacteria</taxon>
        <taxon>Bacillati</taxon>
        <taxon>Bacillota</taxon>
        <taxon>Bacilli</taxon>
        <taxon>Bacillales</taxon>
        <taxon>Bacillaceae</taxon>
        <taxon>Lysinibacillus</taxon>
    </lineage>
</organism>
<keyword evidence="3 5" id="KW-0378">Hydrolase</keyword>
<evidence type="ECO:0000256" key="3">
    <source>
        <dbReference type="ARBA" id="ARBA00022801"/>
    </source>
</evidence>
<dbReference type="PROSITE" id="PS00137">
    <property type="entry name" value="SUBTILASE_HIS"/>
    <property type="match status" value="1"/>
</dbReference>
<dbReference type="AlphaFoldDB" id="A0A4U2XTC3"/>
<dbReference type="GO" id="GO:0006508">
    <property type="term" value="P:proteolysis"/>
    <property type="evidence" value="ECO:0007669"/>
    <property type="project" value="UniProtKB-KW"/>
</dbReference>
<protein>
    <submittedName>
        <fullName evidence="8">Peptidase S8</fullName>
    </submittedName>
</protein>
<dbReference type="PROSITE" id="PS51892">
    <property type="entry name" value="SUBTILASE"/>
    <property type="match status" value="1"/>
</dbReference>
<keyword evidence="4 5" id="KW-0720">Serine protease</keyword>